<dbReference type="SMART" id="SM00448">
    <property type="entry name" value="REC"/>
    <property type="match status" value="1"/>
</dbReference>
<accession>A0A179B5V9</accession>
<evidence type="ECO:0000256" key="2">
    <source>
        <dbReference type="ARBA" id="ARBA00023012"/>
    </source>
</evidence>
<dbReference type="GO" id="GO:0032993">
    <property type="term" value="C:protein-DNA complex"/>
    <property type="evidence" value="ECO:0007669"/>
    <property type="project" value="TreeGrafter"/>
</dbReference>
<evidence type="ECO:0000256" key="3">
    <source>
        <dbReference type="ARBA" id="ARBA00023015"/>
    </source>
</evidence>
<dbReference type="InterPro" id="IPR036388">
    <property type="entry name" value="WH-like_DNA-bd_sf"/>
</dbReference>
<feature type="modified residue" description="4-aspartylphosphate" evidence="6">
    <location>
        <position position="62"/>
    </location>
</feature>
<dbReference type="PROSITE" id="PS50110">
    <property type="entry name" value="RESPONSE_REGULATORY"/>
    <property type="match status" value="1"/>
</dbReference>
<dbReference type="GO" id="GO:0005829">
    <property type="term" value="C:cytosol"/>
    <property type="evidence" value="ECO:0007669"/>
    <property type="project" value="TreeGrafter"/>
</dbReference>
<dbReference type="InterPro" id="IPR001789">
    <property type="entry name" value="Sig_transdc_resp-reg_receiver"/>
</dbReference>
<gene>
    <name evidence="10" type="ORF">A4H34_06790</name>
</gene>
<keyword evidence="1 6" id="KW-0597">Phosphoprotein</keyword>
<dbReference type="SMART" id="SM00862">
    <property type="entry name" value="Trans_reg_C"/>
    <property type="match status" value="1"/>
</dbReference>
<evidence type="ECO:0000256" key="5">
    <source>
        <dbReference type="ARBA" id="ARBA00023163"/>
    </source>
</evidence>
<dbReference type="InterPro" id="IPR016032">
    <property type="entry name" value="Sig_transdc_resp-reg_C-effctor"/>
</dbReference>
<dbReference type="GO" id="GO:0006355">
    <property type="term" value="P:regulation of DNA-templated transcription"/>
    <property type="evidence" value="ECO:0007669"/>
    <property type="project" value="InterPro"/>
</dbReference>
<dbReference type="CDD" id="cd00383">
    <property type="entry name" value="trans_reg_C"/>
    <property type="match status" value="1"/>
</dbReference>
<evidence type="ECO:0000259" key="8">
    <source>
        <dbReference type="PROSITE" id="PS50110"/>
    </source>
</evidence>
<comment type="caution">
    <text evidence="10">The sequence shown here is derived from an EMBL/GenBank/DDBJ whole genome shotgun (WGS) entry which is preliminary data.</text>
</comment>
<evidence type="ECO:0000256" key="6">
    <source>
        <dbReference type="PROSITE-ProRule" id="PRU00169"/>
    </source>
</evidence>
<dbReference type="InterPro" id="IPR039420">
    <property type="entry name" value="WalR-like"/>
</dbReference>
<evidence type="ECO:0000259" key="9">
    <source>
        <dbReference type="PROSITE" id="PS51755"/>
    </source>
</evidence>
<dbReference type="Proteomes" id="UP000078368">
    <property type="component" value="Unassembled WGS sequence"/>
</dbReference>
<dbReference type="PANTHER" id="PTHR48111">
    <property type="entry name" value="REGULATOR OF RPOS"/>
    <property type="match status" value="1"/>
</dbReference>
<dbReference type="Gene3D" id="3.40.50.2300">
    <property type="match status" value="1"/>
</dbReference>
<dbReference type="PANTHER" id="PTHR48111:SF1">
    <property type="entry name" value="TWO-COMPONENT RESPONSE REGULATOR ORR33"/>
    <property type="match status" value="1"/>
</dbReference>
<dbReference type="PROSITE" id="PS51755">
    <property type="entry name" value="OMPR_PHOB"/>
    <property type="match status" value="1"/>
</dbReference>
<proteinExistence type="predicted"/>
<evidence type="ECO:0000313" key="11">
    <source>
        <dbReference type="Proteomes" id="UP000078368"/>
    </source>
</evidence>
<dbReference type="GO" id="GO:0000976">
    <property type="term" value="F:transcription cis-regulatory region binding"/>
    <property type="evidence" value="ECO:0007669"/>
    <property type="project" value="TreeGrafter"/>
</dbReference>
<keyword evidence="5" id="KW-0804">Transcription</keyword>
<name>A0A179B5V9_9ACTO</name>
<keyword evidence="2" id="KW-0902">Two-component regulatory system</keyword>
<reference evidence="10 11" key="1">
    <citation type="submission" date="2016-04" db="EMBL/GenBank/DDBJ databases">
        <title>Peptidophaga gingivicola gen. nov., sp. nov., isolated from human subgingival plaque.</title>
        <authorList>
            <person name="Beall C.J."/>
            <person name="Mokrzan E.M."/>
            <person name="Griffen A.L."/>
            <person name="Leys E.J."/>
        </authorList>
    </citation>
    <scope>NUCLEOTIDE SEQUENCE [LARGE SCALE GENOMIC DNA]</scope>
    <source>
        <strain evidence="10 11">BA112</strain>
    </source>
</reference>
<evidence type="ECO:0000256" key="7">
    <source>
        <dbReference type="PROSITE-ProRule" id="PRU01091"/>
    </source>
</evidence>
<dbReference type="EMBL" id="LVZK01000001">
    <property type="protein sequence ID" value="OAP86810.1"/>
    <property type="molecule type" value="Genomic_DNA"/>
</dbReference>
<dbReference type="SUPFAM" id="SSF52172">
    <property type="entry name" value="CheY-like"/>
    <property type="match status" value="1"/>
</dbReference>
<dbReference type="GO" id="GO:0000156">
    <property type="term" value="F:phosphorelay response regulator activity"/>
    <property type="evidence" value="ECO:0007669"/>
    <property type="project" value="TreeGrafter"/>
</dbReference>
<keyword evidence="11" id="KW-1185">Reference proteome</keyword>
<sequence length="243" mass="27124">MPQMADRPINRQTVLLVDDESAITDALAPYLERSGFSVVVAHDGAEGLDVHEKIKPDIVVTDVMMPQLDGRQLVREIRARGGWTPIILLTQIDQSYERSAALDEGADDYLSKPFDPQELVSRIRAVLRRTAAAPKPYSAADRLVCGDLVLDRVALRVFLKAREVTLTPKASMLLDYLMTHPGELHTRERLLAALWGIDFASSTRAVDHRIREIRRVLGDDPTQPTYIETVPSVGYRFIGAVRA</sequence>
<evidence type="ECO:0000256" key="4">
    <source>
        <dbReference type="ARBA" id="ARBA00023125"/>
    </source>
</evidence>
<dbReference type="STRING" id="1823756.A4H34_06790"/>
<evidence type="ECO:0000313" key="10">
    <source>
        <dbReference type="EMBL" id="OAP86810.1"/>
    </source>
</evidence>
<keyword evidence="4 7" id="KW-0238">DNA-binding</keyword>
<protein>
    <submittedName>
        <fullName evidence="10">DNA-binding response regulator</fullName>
    </submittedName>
</protein>
<dbReference type="Gene3D" id="1.10.10.10">
    <property type="entry name" value="Winged helix-like DNA-binding domain superfamily/Winged helix DNA-binding domain"/>
    <property type="match status" value="1"/>
</dbReference>
<feature type="domain" description="Response regulatory" evidence="8">
    <location>
        <begin position="13"/>
        <end position="127"/>
    </location>
</feature>
<evidence type="ECO:0000256" key="1">
    <source>
        <dbReference type="ARBA" id="ARBA00022553"/>
    </source>
</evidence>
<keyword evidence="3" id="KW-0805">Transcription regulation</keyword>
<organism evidence="10 11">
    <name type="scientific">Peptidiphaga gingivicola</name>
    <dbReference type="NCBI Taxonomy" id="2741497"/>
    <lineage>
        <taxon>Bacteria</taxon>
        <taxon>Bacillati</taxon>
        <taxon>Actinomycetota</taxon>
        <taxon>Actinomycetes</taxon>
        <taxon>Actinomycetales</taxon>
        <taxon>Actinomycetaceae</taxon>
        <taxon>Peptidiphaga</taxon>
    </lineage>
</organism>
<dbReference type="Pfam" id="PF00486">
    <property type="entry name" value="Trans_reg_C"/>
    <property type="match status" value="1"/>
</dbReference>
<dbReference type="InterPro" id="IPR011006">
    <property type="entry name" value="CheY-like_superfamily"/>
</dbReference>
<feature type="DNA-binding region" description="OmpR/PhoB-type" evidence="7">
    <location>
        <begin position="140"/>
        <end position="239"/>
    </location>
</feature>
<feature type="domain" description="OmpR/PhoB-type" evidence="9">
    <location>
        <begin position="140"/>
        <end position="239"/>
    </location>
</feature>
<dbReference type="Pfam" id="PF00072">
    <property type="entry name" value="Response_reg"/>
    <property type="match status" value="1"/>
</dbReference>
<dbReference type="AlphaFoldDB" id="A0A179B5V9"/>
<dbReference type="InterPro" id="IPR001867">
    <property type="entry name" value="OmpR/PhoB-type_DNA-bd"/>
</dbReference>
<dbReference type="SUPFAM" id="SSF46894">
    <property type="entry name" value="C-terminal effector domain of the bipartite response regulators"/>
    <property type="match status" value="1"/>
</dbReference>